<name>A0A6J7WII2_9CAUD</name>
<sequence>MFHINTSKYTREADKGVVIECRFCTFKRIKKQNGIIMQRVDGKFVNVQVNNIKYFFKK</sequence>
<organism evidence="1">
    <name type="scientific">uncultured Caudovirales phage</name>
    <dbReference type="NCBI Taxonomy" id="2100421"/>
    <lineage>
        <taxon>Viruses</taxon>
        <taxon>Duplodnaviria</taxon>
        <taxon>Heunggongvirae</taxon>
        <taxon>Uroviricota</taxon>
        <taxon>Caudoviricetes</taxon>
        <taxon>Peduoviridae</taxon>
        <taxon>Maltschvirus</taxon>
        <taxon>Maltschvirus maltsch</taxon>
    </lineage>
</organism>
<accession>A0A6J7WII2</accession>
<protein>
    <submittedName>
        <fullName evidence="1">Uncharacterized protein</fullName>
    </submittedName>
</protein>
<proteinExistence type="predicted"/>
<gene>
    <name evidence="1" type="ORF">UFOVP207_25</name>
</gene>
<dbReference type="EMBL" id="LR798256">
    <property type="protein sequence ID" value="CAB5217761.1"/>
    <property type="molecule type" value="Genomic_DNA"/>
</dbReference>
<evidence type="ECO:0000313" key="1">
    <source>
        <dbReference type="EMBL" id="CAB5217761.1"/>
    </source>
</evidence>
<reference evidence="1" key="1">
    <citation type="submission" date="2020-05" db="EMBL/GenBank/DDBJ databases">
        <authorList>
            <person name="Chiriac C."/>
            <person name="Salcher M."/>
            <person name="Ghai R."/>
            <person name="Kavagutti S V."/>
        </authorList>
    </citation>
    <scope>NUCLEOTIDE SEQUENCE</scope>
</reference>